<organism evidence="1">
    <name type="scientific">freshwater metagenome</name>
    <dbReference type="NCBI Taxonomy" id="449393"/>
    <lineage>
        <taxon>unclassified sequences</taxon>
        <taxon>metagenomes</taxon>
        <taxon>ecological metagenomes</taxon>
    </lineage>
</organism>
<accession>A0A6J6W482</accession>
<evidence type="ECO:0000313" key="1">
    <source>
        <dbReference type="EMBL" id="CAB4778206.1"/>
    </source>
</evidence>
<gene>
    <name evidence="1" type="ORF">UFOPK2958_00342</name>
</gene>
<dbReference type="EMBL" id="CAFAAB010000023">
    <property type="protein sequence ID" value="CAB4778206.1"/>
    <property type="molecule type" value="Genomic_DNA"/>
</dbReference>
<name>A0A6J6W482_9ZZZZ</name>
<dbReference type="AlphaFoldDB" id="A0A6J6W482"/>
<protein>
    <submittedName>
        <fullName evidence="1">Unannotated protein</fullName>
    </submittedName>
</protein>
<proteinExistence type="predicted"/>
<dbReference type="AntiFam" id="ANF00007">
    <property type="entry name" value="Shadow ORF (opposite clpB)"/>
</dbReference>
<sequence length="135" mass="14467">MDFVDEQNDVTTGTNFLENLLQALFEVTAVTRTGHEGSEVQGVELLVSQGCGNLVGHNLLSQSFDDGRLTNTGLTDEDGVVLGTARENLHHSLDFLVTANHRIELAIASELRQVATELVENGRTGRFAGFVLGGG</sequence>
<reference evidence="1" key="1">
    <citation type="submission" date="2020-05" db="EMBL/GenBank/DDBJ databases">
        <authorList>
            <person name="Chiriac C."/>
            <person name="Salcher M."/>
            <person name="Ghai R."/>
            <person name="Kavagutti S V."/>
        </authorList>
    </citation>
    <scope>NUCLEOTIDE SEQUENCE</scope>
</reference>